<dbReference type="Pfam" id="PF07366">
    <property type="entry name" value="SnoaL"/>
    <property type="match status" value="1"/>
</dbReference>
<dbReference type="AlphaFoldDB" id="A0A1H5QXA7"/>
<name>A0A1H5QXA7_9PSEU</name>
<dbReference type="EMBL" id="FNUJ01000005">
    <property type="protein sequence ID" value="SEF30444.1"/>
    <property type="molecule type" value="Genomic_DNA"/>
</dbReference>
<dbReference type="PANTHER" id="PTHR38436:SF1">
    <property type="entry name" value="ESTER CYCLASE"/>
    <property type="match status" value="1"/>
</dbReference>
<dbReference type="GO" id="GO:0030638">
    <property type="term" value="P:polyketide metabolic process"/>
    <property type="evidence" value="ECO:0007669"/>
    <property type="project" value="InterPro"/>
</dbReference>
<dbReference type="InterPro" id="IPR032710">
    <property type="entry name" value="NTF2-like_dom_sf"/>
</dbReference>
<dbReference type="SUPFAM" id="SSF54427">
    <property type="entry name" value="NTF2-like"/>
    <property type="match status" value="1"/>
</dbReference>
<evidence type="ECO:0000313" key="1">
    <source>
        <dbReference type="EMBL" id="SEF30444.1"/>
    </source>
</evidence>
<gene>
    <name evidence="1" type="ORF">SAMN05421837_105227</name>
</gene>
<proteinExistence type="predicted"/>
<dbReference type="PANTHER" id="PTHR38436">
    <property type="entry name" value="POLYKETIDE CYCLASE SNOAL-LIKE DOMAIN"/>
    <property type="match status" value="1"/>
</dbReference>
<keyword evidence="2" id="KW-1185">Reference proteome</keyword>
<sequence length="145" mass="16093">MTSDSDLALRYVDYLVGGDESILEEAFAPDFLDHVSGRSGTEMMRVVRGWLERSFADLTYDVHAVTTGDGVVMIWFSSSGRHIGSEFPQFAGREPTGRRIVAEAVHVFRVRDGKLAEHWAVRDDLGVLRQLEGGEAPGDRPRRSG</sequence>
<organism evidence="1 2">
    <name type="scientific">Amycolatopsis pretoriensis</name>
    <dbReference type="NCBI Taxonomy" id="218821"/>
    <lineage>
        <taxon>Bacteria</taxon>
        <taxon>Bacillati</taxon>
        <taxon>Actinomycetota</taxon>
        <taxon>Actinomycetes</taxon>
        <taxon>Pseudonocardiales</taxon>
        <taxon>Pseudonocardiaceae</taxon>
        <taxon>Amycolatopsis</taxon>
    </lineage>
</organism>
<evidence type="ECO:0000313" key="2">
    <source>
        <dbReference type="Proteomes" id="UP000198878"/>
    </source>
</evidence>
<dbReference type="STRING" id="218821.SAMN05421837_105227"/>
<dbReference type="RefSeq" id="WP_091389467.1">
    <property type="nucleotide sequence ID" value="NZ_FNUJ01000005.1"/>
</dbReference>
<reference evidence="2" key="1">
    <citation type="submission" date="2016-10" db="EMBL/GenBank/DDBJ databases">
        <authorList>
            <person name="Varghese N."/>
            <person name="Submissions S."/>
        </authorList>
    </citation>
    <scope>NUCLEOTIDE SEQUENCE [LARGE SCALE GENOMIC DNA]</scope>
    <source>
        <strain evidence="2">DSM 44654</strain>
    </source>
</reference>
<protein>
    <submittedName>
        <fullName evidence="1">Predicted ester cyclase</fullName>
    </submittedName>
</protein>
<dbReference type="Proteomes" id="UP000198878">
    <property type="component" value="Unassembled WGS sequence"/>
</dbReference>
<accession>A0A1H5QXA7</accession>
<dbReference type="Gene3D" id="3.10.450.50">
    <property type="match status" value="1"/>
</dbReference>
<dbReference type="InterPro" id="IPR009959">
    <property type="entry name" value="Cyclase_SnoaL-like"/>
</dbReference>